<name>A0A8R7Q6T4_TRIUA</name>
<evidence type="ECO:0000256" key="1">
    <source>
        <dbReference type="RuleBase" id="RU367018"/>
    </source>
</evidence>
<evidence type="ECO:0000256" key="2">
    <source>
        <dbReference type="SAM" id="MobiDB-lite"/>
    </source>
</evidence>
<organism evidence="5 6">
    <name type="scientific">Triticum urartu</name>
    <name type="common">Red wild einkorn</name>
    <name type="synonym">Crithodium urartu</name>
    <dbReference type="NCBI Taxonomy" id="4572"/>
    <lineage>
        <taxon>Eukaryota</taxon>
        <taxon>Viridiplantae</taxon>
        <taxon>Streptophyta</taxon>
        <taxon>Embryophyta</taxon>
        <taxon>Tracheophyta</taxon>
        <taxon>Spermatophyta</taxon>
        <taxon>Magnoliopsida</taxon>
        <taxon>Liliopsida</taxon>
        <taxon>Poales</taxon>
        <taxon>Poaceae</taxon>
        <taxon>BOP clade</taxon>
        <taxon>Pooideae</taxon>
        <taxon>Triticodae</taxon>
        <taxon>Triticeae</taxon>
        <taxon>Triticinae</taxon>
        <taxon>Triticum</taxon>
    </lineage>
</organism>
<reference evidence="6" key="1">
    <citation type="journal article" date="2013" name="Nature">
        <title>Draft genome of the wheat A-genome progenitor Triticum urartu.</title>
        <authorList>
            <person name="Ling H.Q."/>
            <person name="Zhao S."/>
            <person name="Liu D."/>
            <person name="Wang J."/>
            <person name="Sun H."/>
            <person name="Zhang C."/>
            <person name="Fan H."/>
            <person name="Li D."/>
            <person name="Dong L."/>
            <person name="Tao Y."/>
            <person name="Gao C."/>
            <person name="Wu H."/>
            <person name="Li Y."/>
            <person name="Cui Y."/>
            <person name="Guo X."/>
            <person name="Zheng S."/>
            <person name="Wang B."/>
            <person name="Yu K."/>
            <person name="Liang Q."/>
            <person name="Yang W."/>
            <person name="Lou X."/>
            <person name="Chen J."/>
            <person name="Feng M."/>
            <person name="Jian J."/>
            <person name="Zhang X."/>
            <person name="Luo G."/>
            <person name="Jiang Y."/>
            <person name="Liu J."/>
            <person name="Wang Z."/>
            <person name="Sha Y."/>
            <person name="Zhang B."/>
            <person name="Wu H."/>
            <person name="Tang D."/>
            <person name="Shen Q."/>
            <person name="Xue P."/>
            <person name="Zou S."/>
            <person name="Wang X."/>
            <person name="Liu X."/>
            <person name="Wang F."/>
            <person name="Yang Y."/>
            <person name="An X."/>
            <person name="Dong Z."/>
            <person name="Zhang K."/>
            <person name="Zhang X."/>
            <person name="Luo M.C."/>
            <person name="Dvorak J."/>
            <person name="Tong Y."/>
            <person name="Wang J."/>
            <person name="Yang H."/>
            <person name="Li Z."/>
            <person name="Wang D."/>
            <person name="Zhang A."/>
            <person name="Wang J."/>
        </authorList>
    </citation>
    <scope>NUCLEOTIDE SEQUENCE</scope>
    <source>
        <strain evidence="6">cv. G1812</strain>
    </source>
</reference>
<comment type="similarity">
    <text evidence="1">Belongs to the FHY3/FAR1 family.</text>
</comment>
<protein>
    <recommendedName>
        <fullName evidence="1">Protein FAR1-RELATED SEQUENCE</fullName>
    </recommendedName>
</protein>
<dbReference type="InterPro" id="IPR018289">
    <property type="entry name" value="MULE_transposase_dom"/>
</dbReference>
<reference evidence="5" key="3">
    <citation type="submission" date="2022-06" db="UniProtKB">
        <authorList>
            <consortium name="EnsemblPlants"/>
        </authorList>
    </citation>
    <scope>IDENTIFICATION</scope>
</reference>
<keyword evidence="1" id="KW-0539">Nucleus</keyword>
<accession>A0A8R7Q6T4</accession>
<evidence type="ECO:0000259" key="3">
    <source>
        <dbReference type="Pfam" id="PF03101"/>
    </source>
</evidence>
<dbReference type="GO" id="GO:0005634">
    <property type="term" value="C:nucleus"/>
    <property type="evidence" value="ECO:0007669"/>
    <property type="project" value="UniProtKB-SubCell"/>
</dbReference>
<dbReference type="Pfam" id="PF03101">
    <property type="entry name" value="FAR1"/>
    <property type="match status" value="1"/>
</dbReference>
<dbReference type="AlphaFoldDB" id="A0A8R7Q6T4"/>
<keyword evidence="1" id="KW-0862">Zinc</keyword>
<reference evidence="5" key="2">
    <citation type="submission" date="2018-03" db="EMBL/GenBank/DDBJ databases">
        <title>The Triticum urartu genome reveals the dynamic nature of wheat genome evolution.</title>
        <authorList>
            <person name="Ling H."/>
            <person name="Ma B."/>
            <person name="Shi X."/>
            <person name="Liu H."/>
            <person name="Dong L."/>
            <person name="Sun H."/>
            <person name="Cao Y."/>
            <person name="Gao Q."/>
            <person name="Zheng S."/>
            <person name="Li Y."/>
            <person name="Yu Y."/>
            <person name="Du H."/>
            <person name="Qi M."/>
            <person name="Li Y."/>
            <person name="Yu H."/>
            <person name="Cui Y."/>
            <person name="Wang N."/>
            <person name="Chen C."/>
            <person name="Wu H."/>
            <person name="Zhao Y."/>
            <person name="Zhang J."/>
            <person name="Li Y."/>
            <person name="Zhou W."/>
            <person name="Zhang B."/>
            <person name="Hu W."/>
            <person name="Eijk M."/>
            <person name="Tang J."/>
            <person name="Witsenboer H."/>
            <person name="Zhao S."/>
            <person name="Li Z."/>
            <person name="Zhang A."/>
            <person name="Wang D."/>
            <person name="Liang C."/>
        </authorList>
    </citation>
    <scope>NUCLEOTIDE SEQUENCE [LARGE SCALE GENOMIC DNA]</scope>
    <source>
        <strain evidence="5">cv. G1812</strain>
    </source>
</reference>
<dbReference type="EnsemblPlants" id="TuG1812G0400003628.01.T01">
    <property type="protein sequence ID" value="TuG1812G0400003628.01.T01"/>
    <property type="gene ID" value="TuG1812G0400003628.01"/>
</dbReference>
<dbReference type="InterPro" id="IPR004330">
    <property type="entry name" value="FAR1_DNA_bnd_dom"/>
</dbReference>
<dbReference type="Gramene" id="TuG1812G0400003628.01.T01">
    <property type="protein sequence ID" value="TuG1812G0400003628.01.T01"/>
    <property type="gene ID" value="TuG1812G0400003628.01"/>
</dbReference>
<dbReference type="InterPro" id="IPR031052">
    <property type="entry name" value="FHY3/FAR1"/>
</dbReference>
<evidence type="ECO:0000313" key="5">
    <source>
        <dbReference type="EnsemblPlants" id="TuG1812G0400003628.01.T01"/>
    </source>
</evidence>
<dbReference type="Proteomes" id="UP000015106">
    <property type="component" value="Chromosome 4"/>
</dbReference>
<dbReference type="GO" id="GO:0008270">
    <property type="term" value="F:zinc ion binding"/>
    <property type="evidence" value="ECO:0007669"/>
    <property type="project" value="UniProtKB-UniRule"/>
</dbReference>
<sequence length="504" mass="58375">MELALKPAGEALSLTPVDPQPSTGKEDAEVPGWTRRVRIGQAPERVPCAGRVCALEKTLRGYAENKGDTVVVPVVGYNFDSLGEAYDFYNLYSWEIGFGIRYGKSRLNVERTKCMQEILCGCSGKPKRGNTRTCRCECPAMIRLLRFNDNGWYISEHQPSHNHALTDKCGEKVYRPSHKHIDLYTRDLVKQLRENNISIGKVHNILGSFFGSMNNLPFTKRALRGLCGEISRDQADDDVRKTMDVFAELGSKDVGLYYRVQPDSDSRIRNLLWSTGASRMQYHYFGDAITFDTTYRTNMYDMPFGLFVGVNNHFQSIIFGGVLVRDETSETFEWVFNEFIRMIGGKHPQTILTDQCRAMELAIEKTMPETTHRWCKWHILKKAKEKLGTYYTKRSNFRAEFHKIVNHMLTEDEFENAWGELLDKYSLQKNQYMASIYEVREKWAKPYFRGKFCAKMTSTQRSESANHMLKGYVPASCPMHLFVRQYMRLLFDREANENYEDEQK</sequence>
<dbReference type="EnsemblPlants" id="TuG1812G0400003628.01.T02">
    <property type="protein sequence ID" value="TuG1812G0400003628.01.T02"/>
    <property type="gene ID" value="TuG1812G0400003628.01"/>
</dbReference>
<feature type="region of interest" description="Disordered" evidence="2">
    <location>
        <begin position="1"/>
        <end position="29"/>
    </location>
</feature>
<keyword evidence="1" id="KW-0863">Zinc-finger</keyword>
<feature type="domain" description="FAR1" evidence="3">
    <location>
        <begin position="87"/>
        <end position="166"/>
    </location>
</feature>
<comment type="subcellular location">
    <subcellularLocation>
        <location evidence="1">Nucleus</location>
    </subcellularLocation>
</comment>
<evidence type="ECO:0000259" key="4">
    <source>
        <dbReference type="Pfam" id="PF10551"/>
    </source>
</evidence>
<feature type="domain" description="MULE transposase" evidence="4">
    <location>
        <begin position="289"/>
        <end position="382"/>
    </location>
</feature>
<dbReference type="PANTHER" id="PTHR31669:SF307">
    <property type="entry name" value="PROTEIN FAR1-RELATED SEQUENCE"/>
    <property type="match status" value="1"/>
</dbReference>
<dbReference type="Pfam" id="PF10551">
    <property type="entry name" value="MULE"/>
    <property type="match status" value="1"/>
</dbReference>
<keyword evidence="1" id="KW-0479">Metal-binding</keyword>
<dbReference type="Gramene" id="TuG1812G0400003628.01.T02">
    <property type="protein sequence ID" value="TuG1812G0400003628.01.T02"/>
    <property type="gene ID" value="TuG1812G0400003628.01"/>
</dbReference>
<comment type="function">
    <text evidence="1">Putative transcription activator involved in regulating light control of development.</text>
</comment>
<evidence type="ECO:0000313" key="6">
    <source>
        <dbReference type="Proteomes" id="UP000015106"/>
    </source>
</evidence>
<keyword evidence="6" id="KW-1185">Reference proteome</keyword>
<dbReference type="GO" id="GO:0006355">
    <property type="term" value="P:regulation of DNA-templated transcription"/>
    <property type="evidence" value="ECO:0007669"/>
    <property type="project" value="UniProtKB-UniRule"/>
</dbReference>
<proteinExistence type="inferred from homology"/>
<dbReference type="PANTHER" id="PTHR31669">
    <property type="entry name" value="PROTEIN FAR1-RELATED SEQUENCE 10-RELATED"/>
    <property type="match status" value="1"/>
</dbReference>